<reference evidence="1" key="1">
    <citation type="submission" date="2021-01" db="EMBL/GenBank/DDBJ databases">
        <authorList>
            <person name="Corre E."/>
            <person name="Pelletier E."/>
            <person name="Niang G."/>
            <person name="Scheremetjew M."/>
            <person name="Finn R."/>
            <person name="Kale V."/>
            <person name="Holt S."/>
            <person name="Cochrane G."/>
            <person name="Meng A."/>
            <person name="Brown T."/>
            <person name="Cohen L."/>
        </authorList>
    </citation>
    <scope>NUCLEOTIDE SEQUENCE</scope>
    <source>
        <strain evidence="1">GSO104</strain>
    </source>
</reference>
<name>A0A7S4WK86_9STRA</name>
<accession>A0A7S4WK86</accession>
<sequence>MPLIYLRSLNKLCLQPNMALCNIRQHNQTCVHKYSSLYQISMDDTRITSKTASVVMIMRSFLLIVPLLSTRNLLKRALISSMYSLSTFCTSTEERNSARSASPLQI</sequence>
<evidence type="ECO:0000313" key="1">
    <source>
        <dbReference type="EMBL" id="CAE4670065.1"/>
    </source>
</evidence>
<proteinExistence type="predicted"/>
<gene>
    <name evidence="1" type="ORF">DBRI00130_LOCUS44595</name>
</gene>
<dbReference type="AlphaFoldDB" id="A0A7S4WK86"/>
<dbReference type="EMBL" id="HBNS01061834">
    <property type="protein sequence ID" value="CAE4670065.1"/>
    <property type="molecule type" value="Transcribed_RNA"/>
</dbReference>
<organism evidence="1">
    <name type="scientific">Ditylum brightwellii</name>
    <dbReference type="NCBI Taxonomy" id="49249"/>
    <lineage>
        <taxon>Eukaryota</taxon>
        <taxon>Sar</taxon>
        <taxon>Stramenopiles</taxon>
        <taxon>Ochrophyta</taxon>
        <taxon>Bacillariophyta</taxon>
        <taxon>Mediophyceae</taxon>
        <taxon>Lithodesmiophycidae</taxon>
        <taxon>Lithodesmiales</taxon>
        <taxon>Lithodesmiaceae</taxon>
        <taxon>Ditylum</taxon>
    </lineage>
</organism>
<protein>
    <submittedName>
        <fullName evidence="1">Uncharacterized protein</fullName>
    </submittedName>
</protein>